<name>A0A161JPG7_9MICO</name>
<dbReference type="RefSeq" id="WP_068255989.1">
    <property type="nucleotide sequence ID" value="NZ_CP015515.1"/>
</dbReference>
<dbReference type="KEGG" id="rtn:A6122_2627"/>
<dbReference type="PATRIC" id="fig|33888.3.peg.2943"/>
<sequence>MKRIDVIYDGTAYTVTNRSLAEFRAEVDAALAAATPQWVIVNAGEGRANTALILITPYTPLSIITNDVDDANTETD</sequence>
<protein>
    <submittedName>
        <fullName evidence="1">Uncharacterized protein</fullName>
    </submittedName>
</protein>
<evidence type="ECO:0000313" key="1">
    <source>
        <dbReference type="EMBL" id="AND17741.1"/>
    </source>
</evidence>
<keyword evidence="2" id="KW-1185">Reference proteome</keyword>
<proteinExistence type="predicted"/>
<dbReference type="Proteomes" id="UP000077071">
    <property type="component" value="Chromosome"/>
</dbReference>
<dbReference type="AlphaFoldDB" id="A0A161JPG7"/>
<evidence type="ECO:0000313" key="2">
    <source>
        <dbReference type="Proteomes" id="UP000077071"/>
    </source>
</evidence>
<accession>A0A161JPG7</accession>
<reference evidence="1 2" key="1">
    <citation type="submission" date="2016-05" db="EMBL/GenBank/DDBJ databases">
        <title>Complete genome sequence of Rathayibacter tritici NCPPB 1953.</title>
        <authorList>
            <person name="Park J."/>
            <person name="Lee H.-H."/>
            <person name="Lee S.-W."/>
            <person name="Seo Y.-S."/>
        </authorList>
    </citation>
    <scope>NUCLEOTIDE SEQUENCE [LARGE SCALE GENOMIC DNA]</scope>
    <source>
        <strain evidence="1 2">NCPPB 1953</strain>
    </source>
</reference>
<organism evidence="1 2">
    <name type="scientific">Rathayibacter tritici</name>
    <dbReference type="NCBI Taxonomy" id="33888"/>
    <lineage>
        <taxon>Bacteria</taxon>
        <taxon>Bacillati</taxon>
        <taxon>Actinomycetota</taxon>
        <taxon>Actinomycetes</taxon>
        <taxon>Micrococcales</taxon>
        <taxon>Microbacteriaceae</taxon>
        <taxon>Rathayibacter</taxon>
    </lineage>
</organism>
<gene>
    <name evidence="1" type="ORF">A6122_2627</name>
</gene>
<dbReference type="EMBL" id="CP015515">
    <property type="protein sequence ID" value="AND17741.1"/>
    <property type="molecule type" value="Genomic_DNA"/>
</dbReference>
<dbReference type="STRING" id="33888.A6122_2627"/>
<dbReference type="OrthoDB" id="5020792at2"/>